<evidence type="ECO:0000313" key="3">
    <source>
        <dbReference type="Proteomes" id="UP001060771"/>
    </source>
</evidence>
<sequence length="308" mass="34104">MKGSLNSNGLPIPMDKAYCSEWAKDLNIPRGGSTIIYTSCLYQMAPMINELVPWIEKIKGSSLSAFAGTLSRAGLGGILSRFAGFMVKPNKADIDRANGIVRNIARALQKAGISFGFLYEDEPYSGALLHEIGAEDAFMDYFENTVLKTLRKYEVKRVITIDPHTHNVLVNVAPNYFKLNFEVVNYLDLIKGIKVRSRIGNDVVIHDSCLYARYLNKYDIYRSILDNAGIKHLEDPMITGRETSTCCGGPLESLSPELSKKIAKIRIENLARLSKTVVTVCPICLANLGRNAEGAAQILDINEIIEPE</sequence>
<name>A0ABM8BQU7_9CREN</name>
<organism evidence="2 3">
    <name type="scientific">Vulcanisaeta souniana JCM 11219</name>
    <dbReference type="NCBI Taxonomy" id="1293586"/>
    <lineage>
        <taxon>Archaea</taxon>
        <taxon>Thermoproteota</taxon>
        <taxon>Thermoprotei</taxon>
        <taxon>Thermoproteales</taxon>
        <taxon>Thermoproteaceae</taxon>
        <taxon>Vulcanisaeta</taxon>
    </lineage>
</organism>
<gene>
    <name evidence="2" type="ORF">Vsou_25180</name>
</gene>
<dbReference type="Pfam" id="PF02754">
    <property type="entry name" value="CCG"/>
    <property type="match status" value="1"/>
</dbReference>
<evidence type="ECO:0000259" key="1">
    <source>
        <dbReference type="Pfam" id="PF02754"/>
    </source>
</evidence>
<feature type="domain" description="Cysteine-rich" evidence="1">
    <location>
        <begin position="203"/>
        <end position="288"/>
    </location>
</feature>
<dbReference type="InterPro" id="IPR004017">
    <property type="entry name" value="Cys_rich_dom"/>
</dbReference>
<dbReference type="PANTHER" id="PTHR43255:SF2">
    <property type="entry name" value="HETERODISULFIDE REDUCTASE RELATED PROTEIN"/>
    <property type="match status" value="1"/>
</dbReference>
<dbReference type="EMBL" id="AP026830">
    <property type="protein sequence ID" value="BDR93425.1"/>
    <property type="molecule type" value="Genomic_DNA"/>
</dbReference>
<keyword evidence="3" id="KW-1185">Reference proteome</keyword>
<protein>
    <submittedName>
        <fullName evidence="2">Fe-S oxidoreductase</fullName>
    </submittedName>
</protein>
<reference evidence="3" key="1">
    <citation type="submission" date="2022-09" db="EMBL/GenBank/DDBJ databases">
        <title>Complete genome sequence of Vulcanisaeta souniana.</title>
        <authorList>
            <person name="Kato S."/>
            <person name="Itoh T."/>
            <person name="Ohkuma M."/>
        </authorList>
    </citation>
    <scope>NUCLEOTIDE SEQUENCE [LARGE SCALE GENOMIC DNA]</scope>
    <source>
        <strain evidence="3">JCM 11219</strain>
    </source>
</reference>
<dbReference type="Proteomes" id="UP001060771">
    <property type="component" value="Chromosome"/>
</dbReference>
<evidence type="ECO:0000313" key="2">
    <source>
        <dbReference type="EMBL" id="BDR93425.1"/>
    </source>
</evidence>
<dbReference type="InterPro" id="IPR051460">
    <property type="entry name" value="HdrC_iron-sulfur_subunit"/>
</dbReference>
<accession>A0ABM8BQU7</accession>
<dbReference type="PANTHER" id="PTHR43255">
    <property type="entry name" value="IRON-SULFUR-BINDING OXIDOREDUCTASE FADF-RELATED-RELATED"/>
    <property type="match status" value="1"/>
</dbReference>
<proteinExistence type="predicted"/>